<dbReference type="Pfam" id="PF13416">
    <property type="entry name" value="SBP_bac_8"/>
    <property type="match status" value="1"/>
</dbReference>
<dbReference type="AlphaFoldDB" id="A0A369TD45"/>
<comment type="caution">
    <text evidence="2">The sequence shown here is derived from an EMBL/GenBank/DDBJ whole genome shotgun (WGS) entry which is preliminary data.</text>
</comment>
<keyword evidence="1" id="KW-0732">Signal</keyword>
<dbReference type="Gene3D" id="3.40.190.10">
    <property type="entry name" value="Periplasmic binding protein-like II"/>
    <property type="match status" value="2"/>
</dbReference>
<protein>
    <submittedName>
        <fullName evidence="2">Extracellular solute-binding protein</fullName>
    </submittedName>
</protein>
<organism evidence="2 3">
    <name type="scientific">Ferruginivarius sediminum</name>
    <dbReference type="NCBI Taxonomy" id="2661937"/>
    <lineage>
        <taxon>Bacteria</taxon>
        <taxon>Pseudomonadati</taxon>
        <taxon>Pseudomonadota</taxon>
        <taxon>Alphaproteobacteria</taxon>
        <taxon>Rhodospirillales</taxon>
        <taxon>Rhodospirillaceae</taxon>
        <taxon>Ferruginivarius</taxon>
    </lineage>
</organism>
<evidence type="ECO:0000256" key="1">
    <source>
        <dbReference type="ARBA" id="ARBA00022729"/>
    </source>
</evidence>
<dbReference type="InterPro" id="IPR006311">
    <property type="entry name" value="TAT_signal"/>
</dbReference>
<sequence>MDQTKRYERLLERYKAGDIDRRTFLSLIGASAVVAGVTGGPVSALRRQALAAKPDSVRFDGWGGVVSEAFRKYAFEPYEEATGIEVIDGTFGGADEYLNRVKTAQPGEFNIAHLSGVFDYVRYHNLGYSTTLNEDNIPNLQNVMTALQEPFRKVTGGRLSAAPYDYGTTGLAYNRDHISDEEMREKGANILIDETYKDKIGGWSDWRTRIWYAALATGQNPNGIEDMEAVWDAVRAHRDLALKYWQSGAELMSLLAEGEIYVTEGWSGRIAALQEQGHNIGYYDPPGGFGWQECLFVIKGSPMEACEELLNFMLEKEVAIAVAEGQKYPPALNPQKVDLPESITKLPAFDPTGTLSGLNFADPEYWNGNEAEWSKKFARVQRGY</sequence>
<name>A0A369TD45_9PROT</name>
<dbReference type="PROSITE" id="PS51318">
    <property type="entry name" value="TAT"/>
    <property type="match status" value="1"/>
</dbReference>
<accession>A0A369TD45</accession>
<reference evidence="2 3" key="1">
    <citation type="submission" date="2018-07" db="EMBL/GenBank/DDBJ databases">
        <title>Venubactetium sediminum gen. nov., sp. nov., isolated from a marine solar saltern.</title>
        <authorList>
            <person name="Wang S."/>
        </authorList>
    </citation>
    <scope>NUCLEOTIDE SEQUENCE [LARGE SCALE GENOMIC DNA]</scope>
    <source>
        <strain evidence="2 3">WD2A32</strain>
    </source>
</reference>
<dbReference type="InterPro" id="IPR006059">
    <property type="entry name" value="SBP"/>
</dbReference>
<gene>
    <name evidence="2" type="ORF">DRB17_04110</name>
</gene>
<evidence type="ECO:0000313" key="2">
    <source>
        <dbReference type="EMBL" id="RDD63208.1"/>
    </source>
</evidence>
<evidence type="ECO:0000313" key="3">
    <source>
        <dbReference type="Proteomes" id="UP000253941"/>
    </source>
</evidence>
<dbReference type="RefSeq" id="WP_114581158.1">
    <property type="nucleotide sequence ID" value="NZ_QPMH01000003.1"/>
</dbReference>
<keyword evidence="3" id="KW-1185">Reference proteome</keyword>
<dbReference type="PANTHER" id="PTHR30222">
    <property type="entry name" value="SPERMIDINE/PUTRESCINE-BINDING PERIPLASMIC PROTEIN"/>
    <property type="match status" value="1"/>
</dbReference>
<dbReference type="SUPFAM" id="SSF53850">
    <property type="entry name" value="Periplasmic binding protein-like II"/>
    <property type="match status" value="1"/>
</dbReference>
<dbReference type="EMBL" id="QPMH01000003">
    <property type="protein sequence ID" value="RDD63208.1"/>
    <property type="molecule type" value="Genomic_DNA"/>
</dbReference>
<proteinExistence type="predicted"/>
<dbReference type="PANTHER" id="PTHR30222:SF17">
    <property type="entry name" value="SPERMIDINE_PUTRESCINE-BINDING PERIPLASMIC PROTEIN"/>
    <property type="match status" value="1"/>
</dbReference>
<dbReference type="Proteomes" id="UP000253941">
    <property type="component" value="Unassembled WGS sequence"/>
</dbReference>